<dbReference type="EMBL" id="BKCJ010592588">
    <property type="protein sequence ID" value="GFB28250.1"/>
    <property type="molecule type" value="Genomic_DNA"/>
</dbReference>
<dbReference type="GO" id="GO:0003964">
    <property type="term" value="F:RNA-directed DNA polymerase activity"/>
    <property type="evidence" value="ECO:0007669"/>
    <property type="project" value="UniProtKB-KW"/>
</dbReference>
<protein>
    <submittedName>
        <fullName evidence="2">Reverse transcriptase domain-containing protein</fullName>
    </submittedName>
</protein>
<keyword evidence="2" id="KW-0808">Transferase</keyword>
<feature type="compositionally biased region" description="Polar residues" evidence="1">
    <location>
        <begin position="7"/>
        <end position="20"/>
    </location>
</feature>
<reference evidence="2" key="1">
    <citation type="journal article" date="2019" name="Sci. Rep.">
        <title>Draft genome of Tanacetum cinerariifolium, the natural source of mosquito coil.</title>
        <authorList>
            <person name="Yamashiro T."/>
            <person name="Shiraishi A."/>
            <person name="Satake H."/>
            <person name="Nakayama K."/>
        </authorList>
    </citation>
    <scope>NUCLEOTIDE SEQUENCE</scope>
</reference>
<gene>
    <name evidence="2" type="ORF">Tci_700221</name>
</gene>
<keyword evidence="2" id="KW-0548">Nucleotidyltransferase</keyword>
<proteinExistence type="predicted"/>
<feature type="region of interest" description="Disordered" evidence="1">
    <location>
        <begin position="1"/>
        <end position="20"/>
    </location>
</feature>
<name>A0A699LBB3_TANCI</name>
<evidence type="ECO:0000313" key="2">
    <source>
        <dbReference type="EMBL" id="GFB28250.1"/>
    </source>
</evidence>
<accession>A0A699LBB3</accession>
<evidence type="ECO:0000256" key="1">
    <source>
        <dbReference type="SAM" id="MobiDB-lite"/>
    </source>
</evidence>
<comment type="caution">
    <text evidence="2">The sequence shown here is derived from an EMBL/GenBank/DDBJ whole genome shotgun (WGS) entry which is preliminary data.</text>
</comment>
<organism evidence="2">
    <name type="scientific">Tanacetum cinerariifolium</name>
    <name type="common">Dalmatian daisy</name>
    <name type="synonym">Chrysanthemum cinerariifolium</name>
    <dbReference type="NCBI Taxonomy" id="118510"/>
    <lineage>
        <taxon>Eukaryota</taxon>
        <taxon>Viridiplantae</taxon>
        <taxon>Streptophyta</taxon>
        <taxon>Embryophyta</taxon>
        <taxon>Tracheophyta</taxon>
        <taxon>Spermatophyta</taxon>
        <taxon>Magnoliopsida</taxon>
        <taxon>eudicotyledons</taxon>
        <taxon>Gunneridae</taxon>
        <taxon>Pentapetalae</taxon>
        <taxon>asterids</taxon>
        <taxon>campanulids</taxon>
        <taxon>Asterales</taxon>
        <taxon>Asteraceae</taxon>
        <taxon>Asteroideae</taxon>
        <taxon>Anthemideae</taxon>
        <taxon>Anthemidinae</taxon>
        <taxon>Tanacetum</taxon>
    </lineage>
</organism>
<keyword evidence="2" id="KW-0695">RNA-directed DNA polymerase</keyword>
<sequence>MIDQELLRNSSGRDGSHSSYAKNPRNMYTARPCYYADFMKCHPLNFKGIEGVVGLTHWIEKMESVFNISGCAVENQVKFATCTLLDATLTWWNSQIRTLGPDAYTMTWSVLKKKMTDKYCPLGEVKKLKIEL</sequence>
<dbReference type="AlphaFoldDB" id="A0A699LBB3"/>